<dbReference type="Gene3D" id="3.40.50.1440">
    <property type="entry name" value="Tubulin/FtsZ, GTPase domain"/>
    <property type="match status" value="1"/>
</dbReference>
<dbReference type="SMART" id="SM00220">
    <property type="entry name" value="S_TKc"/>
    <property type="match status" value="1"/>
</dbReference>
<dbReference type="Gene3D" id="1.10.510.10">
    <property type="entry name" value="Transferase(Phosphotransferase) domain 1"/>
    <property type="match status" value="1"/>
</dbReference>
<evidence type="ECO:0000256" key="1">
    <source>
        <dbReference type="ARBA" id="ARBA00022679"/>
    </source>
</evidence>
<accession>A0A5B1CE22</accession>
<dbReference type="InterPro" id="IPR008271">
    <property type="entry name" value="Ser/Thr_kinase_AS"/>
</dbReference>
<evidence type="ECO:0000256" key="3">
    <source>
        <dbReference type="ARBA" id="ARBA00022777"/>
    </source>
</evidence>
<feature type="domain" description="Protein kinase" evidence="5">
    <location>
        <begin position="19"/>
        <end position="269"/>
    </location>
</feature>
<dbReference type="EC" id="2.7.11.1" evidence="6"/>
<dbReference type="InterPro" id="IPR000719">
    <property type="entry name" value="Prot_kinase_dom"/>
</dbReference>
<dbReference type="Pfam" id="PF00069">
    <property type="entry name" value="Pkinase"/>
    <property type="match status" value="1"/>
</dbReference>
<dbReference type="EMBL" id="VRLW01000001">
    <property type="protein sequence ID" value="KAA1257840.1"/>
    <property type="molecule type" value="Genomic_DNA"/>
</dbReference>
<evidence type="ECO:0000313" key="7">
    <source>
        <dbReference type="Proteomes" id="UP000322699"/>
    </source>
</evidence>
<evidence type="ECO:0000256" key="2">
    <source>
        <dbReference type="ARBA" id="ARBA00022741"/>
    </source>
</evidence>
<dbReference type="GO" id="GO:0005524">
    <property type="term" value="F:ATP binding"/>
    <property type="evidence" value="ECO:0007669"/>
    <property type="project" value="UniProtKB-KW"/>
</dbReference>
<keyword evidence="2" id="KW-0547">Nucleotide-binding</keyword>
<dbReference type="PROSITE" id="PS00108">
    <property type="entry name" value="PROTEIN_KINASE_ST"/>
    <property type="match status" value="1"/>
</dbReference>
<comment type="caution">
    <text evidence="6">The sequence shown here is derived from an EMBL/GenBank/DDBJ whole genome shotgun (WGS) entry which is preliminary data.</text>
</comment>
<dbReference type="AlphaFoldDB" id="A0A5B1CE22"/>
<name>A0A5B1CE22_9BACT</name>
<keyword evidence="4" id="KW-0067">ATP-binding</keyword>
<dbReference type="InterPro" id="IPR036525">
    <property type="entry name" value="Tubulin/FtsZ_GTPase_sf"/>
</dbReference>
<dbReference type="Pfam" id="PF13809">
    <property type="entry name" value="Tubulin_2"/>
    <property type="match status" value="1"/>
</dbReference>
<dbReference type="OrthoDB" id="278998at2"/>
<protein>
    <submittedName>
        <fullName evidence="6">Tubulin-like protein</fullName>
        <ecNumber evidence="6">2.7.11.1</ecNumber>
    </submittedName>
</protein>
<gene>
    <name evidence="6" type="ORF">LF1_03300</name>
</gene>
<evidence type="ECO:0000313" key="6">
    <source>
        <dbReference type="EMBL" id="KAA1257840.1"/>
    </source>
</evidence>
<sequence length="1052" mass="115595">MTTLQAPKIQAGYEPLPGYRLEKRIGQGGFGEVWRAGSPGGMKKAIKFVFGSHDQSRATREMRSLERIKGVRHPFLLTLERFEIIDDQLVIVTELADESLEDVQARYRKNGSCGIPREKLLSYLNDSADALDYLHDSYKLQHLDIKPGNLLMVGGHVKVADFGLLKDLRDVECSVVGGLTPVYAPPELFDGRPSIHSDQYSLAVMYQELLTGTRPFSGRTIAQLASQHVHSPPNLEPLPPSDRPVLAKAFEKTPERRFPSCREFVEALRDARKRPVSVASSTDTPIFGQQEAKADVADLPLLADGGGLLPEKAKTESATKHALVIAIGGSGAECVRELRRRVADPRMSSGLKLHSVLIDTDMRTIHSMRLAEASDRVPKCNLIHTPLKTAHQYRENGTEKLRSISRRWIYNVPRSGATEGMRPLGRLALVDHGEMVTKKLSESIHQLIEEVGQESVDVYVVGSLAGGTCSGMYIDVVHLLRDLMDKSGLADTKILSLLTSAPLLVDQRNPIAAHDTQAALVEIEHFLKAGNGYPGDEGAGWPSVPAARTPLHDIYLVAGASNSRFGISPVDTIVEYLWADVNECDELFEQARSPAKQEKGTVSKLGFRSVGVVPLGDSHRLEQGLLAPALVREVMMAWIGNPATASNRASFVVQRLMRRIGLSPDAITAQIQNFLTEKQITTDAAVESKGSSQDSDAGVAKPDPVTLQIEALANGGRFDWMCAGWINNLYREISVGLSDRRVDLVTAVESLKLIKDQAAKMKAHAFDSLTDLPNTSGNSRPQSKSDRDFVCRTVRAVTAVQFDHLSRSIKFLEERLERFSTILAIAINESKQNSREENPWASMPDEIKAYLPELKNCLHDAAVNSYLVRPLNDQSSNVDARYLITELSRQATDLVIPVVQQHNNLLVVELGKEMKHDSVQSDGTKAFNTAKMVQHSIDATQTMPDSGQRLTDSPVTIEEALELARPELLSLGGMQRLVLVVSNEIERGRMESELRAIYDGAVTVAVIPGAAPKLVHEAQQIELKNVLSRLSALNGGNEHVTARLSSRTDVAW</sequence>
<organism evidence="6 7">
    <name type="scientific">Rubripirellula obstinata</name>
    <dbReference type="NCBI Taxonomy" id="406547"/>
    <lineage>
        <taxon>Bacteria</taxon>
        <taxon>Pseudomonadati</taxon>
        <taxon>Planctomycetota</taxon>
        <taxon>Planctomycetia</taxon>
        <taxon>Pirellulales</taxon>
        <taxon>Pirellulaceae</taxon>
        <taxon>Rubripirellula</taxon>
    </lineage>
</organism>
<dbReference type="SUPFAM" id="SSF52490">
    <property type="entry name" value="Tubulin nucleotide-binding domain-like"/>
    <property type="match status" value="1"/>
</dbReference>
<keyword evidence="3" id="KW-0418">Kinase</keyword>
<dbReference type="GO" id="GO:0004674">
    <property type="term" value="F:protein serine/threonine kinase activity"/>
    <property type="evidence" value="ECO:0007669"/>
    <property type="project" value="UniProtKB-EC"/>
</dbReference>
<evidence type="ECO:0000256" key="4">
    <source>
        <dbReference type="ARBA" id="ARBA00022840"/>
    </source>
</evidence>
<dbReference type="Proteomes" id="UP000322699">
    <property type="component" value="Unassembled WGS sequence"/>
</dbReference>
<evidence type="ECO:0000259" key="5">
    <source>
        <dbReference type="PROSITE" id="PS50011"/>
    </source>
</evidence>
<dbReference type="PANTHER" id="PTHR43289:SF34">
    <property type="entry name" value="SERINE_THREONINE-PROTEIN KINASE YBDM-RELATED"/>
    <property type="match status" value="1"/>
</dbReference>
<dbReference type="CDD" id="cd14014">
    <property type="entry name" value="STKc_PknB_like"/>
    <property type="match status" value="1"/>
</dbReference>
<keyword evidence="7" id="KW-1185">Reference proteome</keyword>
<dbReference type="InterPro" id="IPR025904">
    <property type="entry name" value="Tubulin-like"/>
</dbReference>
<dbReference type="SUPFAM" id="SSF56112">
    <property type="entry name" value="Protein kinase-like (PK-like)"/>
    <property type="match status" value="1"/>
</dbReference>
<dbReference type="RefSeq" id="WP_068261937.1">
    <property type="nucleotide sequence ID" value="NZ_LWSK01000030.1"/>
</dbReference>
<keyword evidence="1 6" id="KW-0808">Transferase</keyword>
<dbReference type="PANTHER" id="PTHR43289">
    <property type="entry name" value="MITOGEN-ACTIVATED PROTEIN KINASE KINASE KINASE 20-RELATED"/>
    <property type="match status" value="1"/>
</dbReference>
<proteinExistence type="predicted"/>
<dbReference type="InterPro" id="IPR011009">
    <property type="entry name" value="Kinase-like_dom_sf"/>
</dbReference>
<reference evidence="6 7" key="1">
    <citation type="submission" date="2019-08" db="EMBL/GenBank/DDBJ databases">
        <title>Deep-cultivation of Planctomycetes and their phenomic and genomic characterization uncovers novel biology.</title>
        <authorList>
            <person name="Wiegand S."/>
            <person name="Jogler M."/>
            <person name="Boedeker C."/>
            <person name="Pinto D."/>
            <person name="Vollmers J."/>
            <person name="Rivas-Marin E."/>
            <person name="Kohn T."/>
            <person name="Peeters S.H."/>
            <person name="Heuer A."/>
            <person name="Rast P."/>
            <person name="Oberbeckmann S."/>
            <person name="Bunk B."/>
            <person name="Jeske O."/>
            <person name="Meyerdierks A."/>
            <person name="Storesund J.E."/>
            <person name="Kallscheuer N."/>
            <person name="Luecker S."/>
            <person name="Lage O.M."/>
            <person name="Pohl T."/>
            <person name="Merkel B.J."/>
            <person name="Hornburger P."/>
            <person name="Mueller R.-W."/>
            <person name="Bruemmer F."/>
            <person name="Labrenz M."/>
            <person name="Spormann A.M."/>
            <person name="Op Den Camp H."/>
            <person name="Overmann J."/>
            <person name="Amann R."/>
            <person name="Jetten M.S.M."/>
            <person name="Mascher T."/>
            <person name="Medema M.H."/>
            <person name="Devos D.P."/>
            <person name="Kaster A.-K."/>
            <person name="Ovreas L."/>
            <person name="Rohde M."/>
            <person name="Galperin M.Y."/>
            <person name="Jogler C."/>
        </authorList>
    </citation>
    <scope>NUCLEOTIDE SEQUENCE [LARGE SCALE GENOMIC DNA]</scope>
    <source>
        <strain evidence="6 7">LF1</strain>
    </source>
</reference>
<dbReference type="PROSITE" id="PS50011">
    <property type="entry name" value="PROTEIN_KINASE_DOM"/>
    <property type="match status" value="1"/>
</dbReference>